<proteinExistence type="predicted"/>
<dbReference type="SUPFAM" id="SSF54523">
    <property type="entry name" value="Pili subunits"/>
    <property type="match status" value="1"/>
</dbReference>
<dbReference type="NCBIfam" id="TIGR02532">
    <property type="entry name" value="IV_pilin_GFxxxE"/>
    <property type="match status" value="1"/>
</dbReference>
<reference evidence="2 3" key="1">
    <citation type="submission" date="2019-10" db="EMBL/GenBank/DDBJ databases">
        <title>The Genome Sequence of Clostridium tarantellae Isolated from Fish Brain.</title>
        <authorList>
            <person name="Bano L."/>
            <person name="Kiel M."/>
            <person name="Sales G."/>
            <person name="Doxey A.C."/>
            <person name="Mansfield M.J."/>
            <person name="Schiavone M."/>
            <person name="Rossetto O."/>
            <person name="Pirazzini M."/>
            <person name="Dobrindt U."/>
            <person name="Montecucco C."/>
        </authorList>
    </citation>
    <scope>NUCLEOTIDE SEQUENCE [LARGE SCALE GENOMIC DNA]</scope>
    <source>
        <strain evidence="2 3">DSM 3997</strain>
    </source>
</reference>
<dbReference type="InterPro" id="IPR045584">
    <property type="entry name" value="Pilin-like"/>
</dbReference>
<keyword evidence="1" id="KW-1133">Transmembrane helix</keyword>
<evidence type="ECO:0000313" key="3">
    <source>
        <dbReference type="Proteomes" id="UP000430345"/>
    </source>
</evidence>
<dbReference type="InterPro" id="IPR012902">
    <property type="entry name" value="N_methyl_site"/>
</dbReference>
<comment type="caution">
    <text evidence="2">The sequence shown here is derived from an EMBL/GenBank/DDBJ whole genome shotgun (WGS) entry which is preliminary data.</text>
</comment>
<accession>A0A6I1MMN2</accession>
<organism evidence="2 3">
    <name type="scientific">Clostridium tarantellae</name>
    <dbReference type="NCBI Taxonomy" id="39493"/>
    <lineage>
        <taxon>Bacteria</taxon>
        <taxon>Bacillati</taxon>
        <taxon>Bacillota</taxon>
        <taxon>Clostridia</taxon>
        <taxon>Eubacteriales</taxon>
        <taxon>Clostridiaceae</taxon>
        <taxon>Clostridium</taxon>
    </lineage>
</organism>
<gene>
    <name evidence="2" type="ORF">GBZ86_08105</name>
</gene>
<keyword evidence="1" id="KW-0812">Transmembrane</keyword>
<keyword evidence="3" id="KW-1185">Reference proteome</keyword>
<dbReference type="Pfam" id="PF07963">
    <property type="entry name" value="N_methyl"/>
    <property type="match status" value="1"/>
</dbReference>
<feature type="transmembrane region" description="Helical" evidence="1">
    <location>
        <begin position="12"/>
        <end position="33"/>
    </location>
</feature>
<evidence type="ECO:0000313" key="2">
    <source>
        <dbReference type="EMBL" id="MPQ43718.1"/>
    </source>
</evidence>
<keyword evidence="1" id="KW-0472">Membrane</keyword>
<dbReference type="AlphaFoldDB" id="A0A6I1MMN2"/>
<dbReference type="RefSeq" id="WP_152889487.1">
    <property type="nucleotide sequence ID" value="NZ_WHJC01000098.1"/>
</dbReference>
<dbReference type="EMBL" id="WHJC01000098">
    <property type="protein sequence ID" value="MPQ43718.1"/>
    <property type="molecule type" value="Genomic_DNA"/>
</dbReference>
<dbReference type="Gene3D" id="3.30.700.10">
    <property type="entry name" value="Glycoprotein, Type 4 Pilin"/>
    <property type="match status" value="1"/>
</dbReference>
<evidence type="ECO:0000256" key="1">
    <source>
        <dbReference type="SAM" id="Phobius"/>
    </source>
</evidence>
<dbReference type="OrthoDB" id="1957755at2"/>
<sequence>MNKKVNKRKKFGFTLIELVISLAIMAVIALIAIPNFNSIKENSKIKADRQSAESIKRTVQLLIVDDTLKLGSTGETELYYNASLKTFDKNSDLVGLDELKEALSHVNPPATKKDAEYLVNIKDDGDEVVVKVNGVPETSTANTN</sequence>
<protein>
    <submittedName>
        <fullName evidence="2">Prepilin-type N-terminal cleavage/methylation domain-containing protein</fullName>
    </submittedName>
</protein>
<name>A0A6I1MMN2_9CLOT</name>
<dbReference type="Proteomes" id="UP000430345">
    <property type="component" value="Unassembled WGS sequence"/>
</dbReference>